<organism evidence="3 4">
    <name type="scientific">Caldisalinibacter kiritimatiensis</name>
    <dbReference type="NCBI Taxonomy" id="1304284"/>
    <lineage>
        <taxon>Bacteria</taxon>
        <taxon>Bacillati</taxon>
        <taxon>Bacillota</taxon>
        <taxon>Tissierellia</taxon>
        <taxon>Tissierellales</taxon>
        <taxon>Thermohalobacteraceae</taxon>
        <taxon>Caldisalinibacter</taxon>
    </lineage>
</organism>
<dbReference type="CDD" id="cd06223">
    <property type="entry name" value="PRTases_typeI"/>
    <property type="match status" value="1"/>
</dbReference>
<dbReference type="InterPro" id="IPR044005">
    <property type="entry name" value="DZR_2"/>
</dbReference>
<dbReference type="InterPro" id="IPR051910">
    <property type="entry name" value="ComF/GntX_DNA_util-trans"/>
</dbReference>
<dbReference type="eggNOG" id="COG1040">
    <property type="taxonomic scope" value="Bacteria"/>
</dbReference>
<dbReference type="PATRIC" id="fig|1304284.3.peg.2534"/>
<evidence type="ECO:0000259" key="2">
    <source>
        <dbReference type="Pfam" id="PF18912"/>
    </source>
</evidence>
<evidence type="ECO:0000313" key="4">
    <source>
        <dbReference type="Proteomes" id="UP000013378"/>
    </source>
</evidence>
<reference evidence="3 4" key="1">
    <citation type="journal article" date="2015" name="Geomicrobiol. J.">
        <title>Caldisalinibacter kiritimatiensis gen. nov., sp. nov., a moderately thermohalophilic thiosulfate-reducing bacterium from a hypersaline microbial mat.</title>
        <authorList>
            <person name="Ben Hania W."/>
            <person name="Joseph M."/>
            <person name="Fiebig A."/>
            <person name="Bunk B."/>
            <person name="Klenk H.-P."/>
            <person name="Fardeau M.-L."/>
            <person name="Spring S."/>
        </authorList>
    </citation>
    <scope>NUCLEOTIDE SEQUENCE [LARGE SCALE GENOMIC DNA]</scope>
    <source>
        <strain evidence="3 4">L21-TH-D2</strain>
    </source>
</reference>
<proteinExistence type="inferred from homology"/>
<dbReference type="PANTHER" id="PTHR47505">
    <property type="entry name" value="DNA UTILIZATION PROTEIN YHGH"/>
    <property type="match status" value="1"/>
</dbReference>
<dbReference type="OrthoDB" id="9779910at2"/>
<dbReference type="Gene3D" id="3.40.50.2020">
    <property type="match status" value="1"/>
</dbReference>
<dbReference type="STRING" id="1304284.L21TH_2579"/>
<keyword evidence="3" id="KW-0808">Transferase</keyword>
<accession>R1CRR9</accession>
<dbReference type="AlphaFoldDB" id="R1CRR9"/>
<keyword evidence="4" id="KW-1185">Reference proteome</keyword>
<dbReference type="PANTHER" id="PTHR47505:SF1">
    <property type="entry name" value="DNA UTILIZATION PROTEIN YHGH"/>
    <property type="match status" value="1"/>
</dbReference>
<comment type="caution">
    <text evidence="3">The sequence shown here is derived from an EMBL/GenBank/DDBJ whole genome shotgun (WGS) entry which is preliminary data.</text>
</comment>
<dbReference type="Pfam" id="PF18912">
    <property type="entry name" value="DZR_2"/>
    <property type="match status" value="1"/>
</dbReference>
<dbReference type="InterPro" id="IPR000836">
    <property type="entry name" value="PRTase_dom"/>
</dbReference>
<dbReference type="InterPro" id="IPR029057">
    <property type="entry name" value="PRTase-like"/>
</dbReference>
<evidence type="ECO:0000256" key="1">
    <source>
        <dbReference type="ARBA" id="ARBA00008007"/>
    </source>
</evidence>
<gene>
    <name evidence="3" type="ORF">L21TH_2579</name>
</gene>
<dbReference type="Proteomes" id="UP000013378">
    <property type="component" value="Unassembled WGS sequence"/>
</dbReference>
<keyword evidence="3" id="KW-0328">Glycosyltransferase</keyword>
<dbReference type="RefSeq" id="WP_006317283.1">
    <property type="nucleotide sequence ID" value="NZ_ARZA01000276.1"/>
</dbReference>
<evidence type="ECO:0000313" key="3">
    <source>
        <dbReference type="EMBL" id="EOC99398.1"/>
    </source>
</evidence>
<name>R1CRR9_9FIRM</name>
<comment type="similarity">
    <text evidence="1">Belongs to the ComF/GntX family.</text>
</comment>
<feature type="domain" description="Double zinc ribbon" evidence="2">
    <location>
        <begin position="15"/>
        <end position="76"/>
    </location>
</feature>
<dbReference type="GO" id="GO:0016757">
    <property type="term" value="F:glycosyltransferase activity"/>
    <property type="evidence" value="ECO:0007669"/>
    <property type="project" value="UniProtKB-KW"/>
</dbReference>
<dbReference type="EMBL" id="ARZA01000276">
    <property type="protein sequence ID" value="EOC99398.1"/>
    <property type="molecule type" value="Genomic_DNA"/>
</dbReference>
<dbReference type="SUPFAM" id="SSF53271">
    <property type="entry name" value="PRTase-like"/>
    <property type="match status" value="1"/>
</dbReference>
<protein>
    <submittedName>
        <fullName evidence="3">Phosphoribosyltransferase</fullName>
    </submittedName>
</protein>
<sequence length="254" mass="29085">MKNIIKVLKTFCHTFLELLFPESGVCFICDSYDEEIGEDHICDECKQKLKFIGEHRCSICGRPLELGYIPDKCHECIKSIHYFTKVIAPLEYTGITKDAIYKYKYGKKAYMYKALGHLMVQALQNEDIEDIDLIVPVPLHRSKLVNRGFNQAELLGKYISNYFNIPMDSKNLIRARKTKIQNKLSKKERRKNIKGAFKTKRSKVFEEKKILLIDDIYTTGATVDECSKVLLHAGAEEIVVLVLARGQGSGNRGQ</sequence>